<dbReference type="EMBL" id="BK015910">
    <property type="protein sequence ID" value="DAF84807.1"/>
    <property type="molecule type" value="Genomic_DNA"/>
</dbReference>
<protein>
    <submittedName>
        <fullName evidence="1">Uncharacterized protein</fullName>
    </submittedName>
</protein>
<evidence type="ECO:0000313" key="1">
    <source>
        <dbReference type="EMBL" id="DAF84807.1"/>
    </source>
</evidence>
<reference evidence="1" key="1">
    <citation type="journal article" date="2021" name="Proc. Natl. Acad. Sci. U.S.A.">
        <title>A Catalog of Tens of Thousands of Viruses from Human Metagenomes Reveals Hidden Associations with Chronic Diseases.</title>
        <authorList>
            <person name="Tisza M.J."/>
            <person name="Buck C.B."/>
        </authorList>
    </citation>
    <scope>NUCLEOTIDE SEQUENCE</scope>
    <source>
        <strain evidence="1">Ct1SN28</strain>
    </source>
</reference>
<accession>A0A8S5TRK5</accession>
<sequence length="618" mass="67621">MAVTSGSFQMSASGYTTTVGWNIARQDVAGNYTVINWWFDANWAHTSTVLSTQSAIWIAGTEVHRHPYNTGRYMRGGRIAGGQFTLYHNENGDCSFGIGGEIAIFTYAVNARGNGWWELPRIARYVQITDCGHINDEENPWVKFNNPANASAFGWLEFVKNGQLLQDEGGSTRIAERNPISNNYTWTLTETERALIRKLTKDDANITLRYVVHGNNAPAGIHAIADRTLTIVNADPTFSVFTHKDVNVKAVGITGNNQKYIGDASEIEIKVAKTDKAVGKKSAEIKNYIFKFLGVELTKPYSATEDVVVKGKIPNTTSGATVSVTAIDSRGKRTEVVKNIDVIPYKAPSLAISGARNNGFDKNTTIKVSGTFSQILVGGVEKNKISLTDGVQYRHKATSTTTWSQWSSRPCTISDGKVNVANFTIELDSSQNHDIEVKLTDVLSTVNETIQISSGSPLFFIGTDGRVTIGDVPRKAKPNGKKGQLEVSGDAYANGNRLLEDIAKVIKPSHLDLATSDNNGWLKIPLGNKIAIYLTNNRESPLRTYNGNGWDYVDLHDFPTPNGIKILGGAISAHHGDSAISVILKLTTNDIVGTWRNKYNQTINGRVYWSGIIIGEDK</sequence>
<dbReference type="InterPro" id="IPR008577">
    <property type="entry name" value="DUF859"/>
</dbReference>
<proteinExistence type="predicted"/>
<name>A0A8S5TRK5_9CAUD</name>
<organism evidence="1">
    <name type="scientific">Siphoviridae sp. ct1SN28</name>
    <dbReference type="NCBI Taxonomy" id="2825308"/>
    <lineage>
        <taxon>Viruses</taxon>
        <taxon>Duplodnaviria</taxon>
        <taxon>Heunggongvirae</taxon>
        <taxon>Uroviricota</taxon>
        <taxon>Caudoviricetes</taxon>
    </lineage>
</organism>
<dbReference type="Pfam" id="PF05895">
    <property type="entry name" value="DUF859"/>
    <property type="match status" value="1"/>
</dbReference>